<organism evidence="1 2">
    <name type="scientific">Mycolicibacterium farcinogenes</name>
    <name type="common">Mycobacterium farcinogenes</name>
    <dbReference type="NCBI Taxonomy" id="1802"/>
    <lineage>
        <taxon>Bacteria</taxon>
        <taxon>Bacillati</taxon>
        <taxon>Actinomycetota</taxon>
        <taxon>Actinomycetes</taxon>
        <taxon>Mycobacteriales</taxon>
        <taxon>Mycobacteriaceae</taxon>
        <taxon>Mycolicibacterium</taxon>
    </lineage>
</organism>
<evidence type="ECO:0000313" key="1">
    <source>
        <dbReference type="EMBL" id="QZH66707.1"/>
    </source>
</evidence>
<evidence type="ECO:0000313" key="2">
    <source>
        <dbReference type="Proteomes" id="UP000825598"/>
    </source>
</evidence>
<protein>
    <submittedName>
        <fullName evidence="1">Uncharacterized protein</fullName>
    </submittedName>
</protein>
<accession>A0ACD1FI53</accession>
<gene>
    <name evidence="1" type="ORF">K6L26_03170</name>
</gene>
<sequence length="212" mass="22417">MTNIDLDIAAFRFAAYAIARDSRAPAAVTAYAGAVAAARHRAHAEGTTVTCQLIHKLSTDPVTHAAAAEVGPFTMLTLQDWLQEVWGDVAALAAVTEVPELTESEVLYRRAAVELFAETDPDASTATLAFAAALAVAHVRWLAAGIDGLTDPAATTVIDVVIESDPVAAAAREELDESTRASIAMAIGNRWREIMERVQVMEAFSAIEAVTA</sequence>
<name>A0ACD1FI53_MYCFR</name>
<dbReference type="EMBL" id="CP081673">
    <property type="protein sequence ID" value="QZH66707.1"/>
    <property type="molecule type" value="Genomic_DNA"/>
</dbReference>
<reference evidence="1" key="1">
    <citation type="submission" date="2021-07" db="EMBL/GenBank/DDBJ databases">
        <title>Complete Genome Sequences of Mycobacterium farcinogenes Isolated from Clinical Specimens from Patients in Thailand.</title>
        <authorList>
            <person name="Sodsai P."/>
        </authorList>
    </citation>
    <scope>NUCLEOTIDE SEQUENCE</scope>
    <source>
        <strain evidence="1">BKK/CU-MFGFA-001</strain>
    </source>
</reference>
<proteinExistence type="predicted"/>
<keyword evidence="2" id="KW-1185">Reference proteome</keyword>
<dbReference type="Proteomes" id="UP000825598">
    <property type="component" value="Chromosome"/>
</dbReference>